<keyword evidence="2" id="KW-1185">Reference proteome</keyword>
<dbReference type="EMBL" id="JACHGB010000005">
    <property type="protein sequence ID" value="MBB5272838.1"/>
    <property type="molecule type" value="Genomic_DNA"/>
</dbReference>
<dbReference type="RefSeq" id="WP_183968759.1">
    <property type="nucleotide sequence ID" value="NZ_BAABEW010000012.1"/>
</dbReference>
<gene>
    <name evidence="1" type="ORF">HNQ70_002861</name>
</gene>
<protein>
    <recommendedName>
        <fullName evidence="3">DUF3567 domain-containing protein</fullName>
    </recommendedName>
</protein>
<evidence type="ECO:0000313" key="2">
    <source>
        <dbReference type="Proteomes" id="UP000532440"/>
    </source>
</evidence>
<accession>A0A7W8HJ12</accession>
<comment type="caution">
    <text evidence="1">The sequence shown here is derived from an EMBL/GenBank/DDBJ whole genome shotgun (WGS) entry which is preliminary data.</text>
</comment>
<name>A0A7W8HJ12_9BURK</name>
<dbReference type="AlphaFoldDB" id="A0A7W8HJ12"/>
<evidence type="ECO:0008006" key="3">
    <source>
        <dbReference type="Google" id="ProtNLM"/>
    </source>
</evidence>
<organism evidence="1 2">
    <name type="scientific">Quisquiliibacterium transsilvanicum</name>
    <dbReference type="NCBI Taxonomy" id="1549638"/>
    <lineage>
        <taxon>Bacteria</taxon>
        <taxon>Pseudomonadati</taxon>
        <taxon>Pseudomonadota</taxon>
        <taxon>Betaproteobacteria</taxon>
        <taxon>Burkholderiales</taxon>
        <taxon>Burkholderiaceae</taxon>
        <taxon>Quisquiliibacterium</taxon>
    </lineage>
</organism>
<proteinExistence type="predicted"/>
<sequence length="82" mass="9228">MQIIYNSPSYCVFEFRDEAEPGRGGFEIMDKATRREIFIGGALATQFRENVAELIAGQPSVEEVDAFLGRFDGLMLQPVMLH</sequence>
<dbReference type="Proteomes" id="UP000532440">
    <property type="component" value="Unassembled WGS sequence"/>
</dbReference>
<dbReference type="Pfam" id="PF12091">
    <property type="entry name" value="DUF3567"/>
    <property type="match status" value="1"/>
</dbReference>
<dbReference type="InterPro" id="IPR021951">
    <property type="entry name" value="DUF3567"/>
</dbReference>
<evidence type="ECO:0000313" key="1">
    <source>
        <dbReference type="EMBL" id="MBB5272838.1"/>
    </source>
</evidence>
<reference evidence="1 2" key="1">
    <citation type="submission" date="2020-08" db="EMBL/GenBank/DDBJ databases">
        <title>Genomic Encyclopedia of Type Strains, Phase IV (KMG-IV): sequencing the most valuable type-strain genomes for metagenomic binning, comparative biology and taxonomic classification.</title>
        <authorList>
            <person name="Goeker M."/>
        </authorList>
    </citation>
    <scope>NUCLEOTIDE SEQUENCE [LARGE SCALE GENOMIC DNA]</scope>
    <source>
        <strain evidence="1 2">DSM 29781</strain>
    </source>
</reference>